<evidence type="ECO:0000313" key="3">
    <source>
        <dbReference type="Proteomes" id="UP001171945"/>
    </source>
</evidence>
<gene>
    <name evidence="2" type="ORF">QUF54_04370</name>
</gene>
<evidence type="ECO:0000313" key="2">
    <source>
        <dbReference type="EMBL" id="MDM8562570.1"/>
    </source>
</evidence>
<sequence length="98" mass="10951">MMMVISTDQTEQNSSKAEIDKASTELERSLAMLNQTDDQVITLQETWAAFKNTYETEILPAMQVGENDKASEIANGIQAERMKTMNGIFQNINGDNCD</sequence>
<accession>A0ABT7VSC7</accession>
<protein>
    <submittedName>
        <fullName evidence="2">Uncharacterized protein</fullName>
    </submittedName>
</protein>
<feature type="region of interest" description="Disordered" evidence="1">
    <location>
        <begin position="1"/>
        <end position="21"/>
    </location>
</feature>
<keyword evidence="3" id="KW-1185">Reference proteome</keyword>
<feature type="compositionally biased region" description="Polar residues" evidence="1">
    <location>
        <begin position="1"/>
        <end position="16"/>
    </location>
</feature>
<organism evidence="2 3">
    <name type="scientific">Candidatus Marithioploca araucensis</name>
    <dbReference type="NCBI Taxonomy" id="70273"/>
    <lineage>
        <taxon>Bacteria</taxon>
        <taxon>Pseudomonadati</taxon>
        <taxon>Pseudomonadota</taxon>
        <taxon>Gammaproteobacteria</taxon>
        <taxon>Thiotrichales</taxon>
        <taxon>Thiotrichaceae</taxon>
        <taxon>Candidatus Marithioploca</taxon>
    </lineage>
</organism>
<dbReference type="EMBL" id="JAUCGM010000202">
    <property type="protein sequence ID" value="MDM8562570.1"/>
    <property type="molecule type" value="Genomic_DNA"/>
</dbReference>
<reference evidence="2" key="1">
    <citation type="submission" date="2023-06" db="EMBL/GenBank/DDBJ databases">
        <title>Uncultivated large filamentous bacteria from sulfidic sediments reveal new species and different genomic features in energy metabolism and defense.</title>
        <authorList>
            <person name="Fonseca A."/>
        </authorList>
    </citation>
    <scope>NUCLEOTIDE SEQUENCE</scope>
    <source>
        <strain evidence="2">HSG4</strain>
    </source>
</reference>
<proteinExistence type="predicted"/>
<name>A0ABT7VSC7_9GAMM</name>
<dbReference type="Proteomes" id="UP001171945">
    <property type="component" value="Unassembled WGS sequence"/>
</dbReference>
<comment type="caution">
    <text evidence="2">The sequence shown here is derived from an EMBL/GenBank/DDBJ whole genome shotgun (WGS) entry which is preliminary data.</text>
</comment>
<evidence type="ECO:0000256" key="1">
    <source>
        <dbReference type="SAM" id="MobiDB-lite"/>
    </source>
</evidence>